<evidence type="ECO:0000256" key="8">
    <source>
        <dbReference type="ARBA" id="ARBA00023299"/>
    </source>
</evidence>
<accession>A0ABT9HWK5</accession>
<dbReference type="SUPFAM" id="SSF53383">
    <property type="entry name" value="PLP-dependent transferases"/>
    <property type="match status" value="1"/>
</dbReference>
<name>A0ABT9HWK5_9GAMM</name>
<feature type="binding site" evidence="11">
    <location>
        <begin position="75"/>
        <end position="76"/>
    </location>
    <ligand>
        <name>pyridoxal 5'-phosphate</name>
        <dbReference type="ChEBI" id="CHEBI:597326"/>
    </ligand>
</feature>
<dbReference type="Pfam" id="PF00266">
    <property type="entry name" value="Aminotran_5"/>
    <property type="match status" value="1"/>
</dbReference>
<keyword evidence="6 11" id="KW-0663">Pyridoxal phosphate</keyword>
<comment type="catalytic activity">
    <reaction evidence="10 11 12">
        <text>O-phospho-L-serine + 2-oxoglutarate = 3-phosphooxypyruvate + L-glutamate</text>
        <dbReference type="Rhea" id="RHEA:14329"/>
        <dbReference type="ChEBI" id="CHEBI:16810"/>
        <dbReference type="ChEBI" id="CHEBI:18110"/>
        <dbReference type="ChEBI" id="CHEBI:29985"/>
        <dbReference type="ChEBI" id="CHEBI:57524"/>
        <dbReference type="EC" id="2.6.1.52"/>
    </reaction>
</comment>
<dbReference type="PANTHER" id="PTHR43247:SF1">
    <property type="entry name" value="PHOSPHOSERINE AMINOTRANSFERASE"/>
    <property type="match status" value="1"/>
</dbReference>
<evidence type="ECO:0000256" key="5">
    <source>
        <dbReference type="ARBA" id="ARBA00022679"/>
    </source>
</evidence>
<keyword evidence="5 11" id="KW-0808">Transferase</keyword>
<comment type="caution">
    <text evidence="11">Lacks conserved residue(s) required for the propagation of feature annotation.</text>
</comment>
<feature type="binding site" evidence="11">
    <location>
        <position position="101"/>
    </location>
    <ligand>
        <name>pyridoxal 5'-phosphate</name>
        <dbReference type="ChEBI" id="CHEBI:597326"/>
    </ligand>
</feature>
<comment type="cofactor">
    <cofactor evidence="11">
        <name>pyridoxal 5'-phosphate</name>
        <dbReference type="ChEBI" id="CHEBI:597326"/>
    </cofactor>
    <text evidence="11">Binds 1 pyridoxal phosphate per subunit.</text>
</comment>
<comment type="similarity">
    <text evidence="2 11">Belongs to the class-V pyridoxal-phosphate-dependent aminotransferase family. SerC subfamily.</text>
</comment>
<dbReference type="InterPro" id="IPR015421">
    <property type="entry name" value="PyrdxlP-dep_Trfase_major"/>
</dbReference>
<comment type="catalytic activity">
    <reaction evidence="9 11">
        <text>4-(phosphooxy)-L-threonine + 2-oxoglutarate = (R)-3-hydroxy-2-oxo-4-phosphooxybutanoate + L-glutamate</text>
        <dbReference type="Rhea" id="RHEA:16573"/>
        <dbReference type="ChEBI" id="CHEBI:16810"/>
        <dbReference type="ChEBI" id="CHEBI:29985"/>
        <dbReference type="ChEBI" id="CHEBI:58452"/>
        <dbReference type="ChEBI" id="CHEBI:58538"/>
        <dbReference type="EC" id="2.6.1.52"/>
    </reaction>
</comment>
<dbReference type="PANTHER" id="PTHR43247">
    <property type="entry name" value="PHOSPHOSERINE AMINOTRANSFERASE"/>
    <property type="match status" value="1"/>
</dbReference>
<dbReference type="NCBIfam" id="TIGR01364">
    <property type="entry name" value="serC_1"/>
    <property type="match status" value="1"/>
</dbReference>
<gene>
    <name evidence="11 14" type="primary">serC</name>
    <name evidence="14" type="ORF">ORJ04_05995</name>
</gene>
<evidence type="ECO:0000256" key="6">
    <source>
        <dbReference type="ARBA" id="ARBA00022898"/>
    </source>
</evidence>
<proteinExistence type="inferred from homology"/>
<feature type="binding site" evidence="11">
    <location>
        <position position="195"/>
    </location>
    <ligand>
        <name>pyridoxal 5'-phosphate</name>
        <dbReference type="ChEBI" id="CHEBI:597326"/>
    </ligand>
</feature>
<dbReference type="Proteomes" id="UP001231109">
    <property type="component" value="Unassembled WGS sequence"/>
</dbReference>
<evidence type="ECO:0000256" key="9">
    <source>
        <dbReference type="ARBA" id="ARBA00047630"/>
    </source>
</evidence>
<dbReference type="InterPro" id="IPR022278">
    <property type="entry name" value="Pser_aminoTfrase"/>
</dbReference>
<evidence type="ECO:0000256" key="4">
    <source>
        <dbReference type="ARBA" id="ARBA00022605"/>
    </source>
</evidence>
<sequence length="360" mass="39919">MTTFNFCAGPAMLPVDVMAQAQHEFINWQQHGCSIMEMSHRSKSFIRVAAEAEQDLRDLLNIPTNYKVLFMHGGGRGQFSAVPLNLLKAGQTADYIVSGAWSTSAVEEAAKYGQLNVQNIRQTDANGSRSLIAPKDWQLTPNAAYVHCCPNETVDGIEFTALPDSQSPIVADLSSTILSRPIDVCRYGVIYAGAQKNIGPSGLTLAIVREDLLPTKESIIPSVLDYRLAAENDSMFNTPPSFAWYLAGLVFKWLKQQGGVTEMATRNQIKASFLYDYIDKSDFYSNDVDTAYRSWMNVPFFLADERLNDMFVDQSEAHGLLALKGHRMVGGMRASIYNAIPLEGVQTLVSFMQEFERVNG</sequence>
<feature type="modified residue" description="N6-(pyridoxal phosphate)lysine" evidence="11">
    <location>
        <position position="196"/>
    </location>
</feature>
<dbReference type="InterPro" id="IPR015424">
    <property type="entry name" value="PyrdxlP-dep_Trfase"/>
</dbReference>
<dbReference type="InterPro" id="IPR020578">
    <property type="entry name" value="Aminotrans_V_PyrdxlP_BS"/>
</dbReference>
<dbReference type="GO" id="GO:0004648">
    <property type="term" value="F:O-phospho-L-serine:2-oxoglutarate aminotransferase activity"/>
    <property type="evidence" value="ECO:0007669"/>
    <property type="project" value="UniProtKB-EC"/>
</dbReference>
<feature type="domain" description="Aminotransferase class V" evidence="13">
    <location>
        <begin position="4"/>
        <end position="348"/>
    </location>
</feature>
<comment type="pathway">
    <text evidence="1 11 12">Amino-acid biosynthesis; L-serine biosynthesis; L-serine from 3-phospho-D-glycerate: step 2/3.</text>
</comment>
<feature type="binding site" evidence="11">
    <location>
        <position position="172"/>
    </location>
    <ligand>
        <name>pyridoxal 5'-phosphate</name>
        <dbReference type="ChEBI" id="CHEBI:597326"/>
    </ligand>
</feature>
<dbReference type="Gene3D" id="3.90.1150.10">
    <property type="entry name" value="Aspartate Aminotransferase, domain 1"/>
    <property type="match status" value="1"/>
</dbReference>
<comment type="subcellular location">
    <subcellularLocation>
        <location evidence="11">Cytoplasm</location>
    </subcellularLocation>
</comment>
<dbReference type="EC" id="2.6.1.52" evidence="11"/>
<evidence type="ECO:0000256" key="1">
    <source>
        <dbReference type="ARBA" id="ARBA00005099"/>
    </source>
</evidence>
<evidence type="ECO:0000259" key="13">
    <source>
        <dbReference type="Pfam" id="PF00266"/>
    </source>
</evidence>
<dbReference type="InterPro" id="IPR000192">
    <property type="entry name" value="Aminotrans_V_dom"/>
</dbReference>
<dbReference type="NCBIfam" id="NF003764">
    <property type="entry name" value="PRK05355.1"/>
    <property type="match status" value="1"/>
</dbReference>
<evidence type="ECO:0000256" key="12">
    <source>
        <dbReference type="RuleBase" id="RU004505"/>
    </source>
</evidence>
<dbReference type="InterPro" id="IPR015422">
    <property type="entry name" value="PyrdxlP-dep_Trfase_small"/>
</dbReference>
<reference evidence="14 15" key="1">
    <citation type="submission" date="2022-11" db="EMBL/GenBank/DDBJ databases">
        <title>Viruses from the air-sea interface of a natural surface slick.</title>
        <authorList>
            <person name="Rahlff J."/>
            <person name="Holmfeldt K."/>
        </authorList>
    </citation>
    <scope>NUCLEOTIDE SEQUENCE [LARGE SCALE GENOMIC DNA]</scope>
    <source>
        <strain evidence="14 15">SMS4</strain>
    </source>
</reference>
<keyword evidence="7 11" id="KW-0664">Pyridoxine biosynthesis</keyword>
<evidence type="ECO:0000256" key="3">
    <source>
        <dbReference type="ARBA" id="ARBA00022576"/>
    </source>
</evidence>
<evidence type="ECO:0000256" key="10">
    <source>
        <dbReference type="ARBA" id="ARBA00049007"/>
    </source>
</evidence>
<feature type="binding site" evidence="11">
    <location>
        <position position="153"/>
    </location>
    <ligand>
        <name>pyridoxal 5'-phosphate</name>
        <dbReference type="ChEBI" id="CHEBI:597326"/>
    </ligand>
</feature>
<dbReference type="PIRSF" id="PIRSF000525">
    <property type="entry name" value="SerC"/>
    <property type="match status" value="1"/>
</dbReference>
<dbReference type="PROSITE" id="PS00595">
    <property type="entry name" value="AA_TRANSFER_CLASS_5"/>
    <property type="match status" value="1"/>
</dbReference>
<keyword evidence="11" id="KW-0963">Cytoplasm</keyword>
<keyword evidence="15" id="KW-1185">Reference proteome</keyword>
<dbReference type="CDD" id="cd00611">
    <property type="entry name" value="PSAT_like"/>
    <property type="match status" value="1"/>
</dbReference>
<evidence type="ECO:0000313" key="14">
    <source>
        <dbReference type="EMBL" id="MDP5135499.1"/>
    </source>
</evidence>
<keyword evidence="3 11" id="KW-0032">Aminotransferase</keyword>
<evidence type="ECO:0000313" key="15">
    <source>
        <dbReference type="Proteomes" id="UP001231109"/>
    </source>
</evidence>
<dbReference type="EMBL" id="JAPJDZ010000009">
    <property type="protein sequence ID" value="MDP5135499.1"/>
    <property type="molecule type" value="Genomic_DNA"/>
</dbReference>
<comment type="pathway">
    <text evidence="11">Cofactor biosynthesis; pyridoxine 5'-phosphate biosynthesis; pyridoxine 5'-phosphate from D-erythrose 4-phosphate: step 3/5.</text>
</comment>
<evidence type="ECO:0000256" key="7">
    <source>
        <dbReference type="ARBA" id="ARBA00023096"/>
    </source>
</evidence>
<evidence type="ECO:0000256" key="2">
    <source>
        <dbReference type="ARBA" id="ARBA00006904"/>
    </source>
</evidence>
<protein>
    <recommendedName>
        <fullName evidence="11">Phosphoserine aminotransferase</fullName>
        <ecNumber evidence="11">2.6.1.52</ecNumber>
    </recommendedName>
    <alternativeName>
        <fullName evidence="11">Phosphohydroxythreonine aminotransferase</fullName>
        <shortName evidence="11">PSAT</shortName>
    </alternativeName>
</protein>
<keyword evidence="8 11" id="KW-0718">Serine biosynthesis</keyword>
<feature type="binding site" evidence="11">
    <location>
        <begin position="237"/>
        <end position="238"/>
    </location>
    <ligand>
        <name>pyridoxal 5'-phosphate</name>
        <dbReference type="ChEBI" id="CHEBI:597326"/>
    </ligand>
</feature>
<feature type="binding site" evidence="11">
    <location>
        <position position="41"/>
    </location>
    <ligand>
        <name>L-glutamate</name>
        <dbReference type="ChEBI" id="CHEBI:29985"/>
    </ligand>
</feature>
<comment type="subunit">
    <text evidence="11">Homodimer.</text>
</comment>
<evidence type="ECO:0000256" key="11">
    <source>
        <dbReference type="HAMAP-Rule" id="MF_00160"/>
    </source>
</evidence>
<dbReference type="HAMAP" id="MF_00160">
    <property type="entry name" value="SerC_aminotrans_5"/>
    <property type="match status" value="1"/>
</dbReference>
<keyword evidence="4 11" id="KW-0028">Amino-acid biosynthesis</keyword>
<organism evidence="14 15">
    <name type="scientific">Rheinheimera baltica</name>
    <dbReference type="NCBI Taxonomy" id="67576"/>
    <lineage>
        <taxon>Bacteria</taxon>
        <taxon>Pseudomonadati</taxon>
        <taxon>Pseudomonadota</taxon>
        <taxon>Gammaproteobacteria</taxon>
        <taxon>Chromatiales</taxon>
        <taxon>Chromatiaceae</taxon>
        <taxon>Rheinheimera</taxon>
    </lineage>
</organism>
<comment type="function">
    <text evidence="11">Catalyzes the reversible conversion of 3-phosphohydroxypyruvate to phosphoserine and of 3-hydroxy-2-oxo-4-phosphonooxybutanoate to phosphohydroxythreonine.</text>
</comment>
<dbReference type="Gene3D" id="3.40.640.10">
    <property type="entry name" value="Type I PLP-dependent aspartate aminotransferase-like (Major domain)"/>
    <property type="match status" value="1"/>
</dbReference>
<comment type="caution">
    <text evidence="14">The sequence shown here is derived from an EMBL/GenBank/DDBJ whole genome shotgun (WGS) entry which is preliminary data.</text>
</comment>